<evidence type="ECO:0000313" key="3">
    <source>
        <dbReference type="Proteomes" id="UP001501358"/>
    </source>
</evidence>
<feature type="compositionally biased region" description="Gly residues" evidence="1">
    <location>
        <begin position="16"/>
        <end position="30"/>
    </location>
</feature>
<protein>
    <submittedName>
        <fullName evidence="2">Uncharacterized protein</fullName>
    </submittedName>
</protein>
<keyword evidence="3" id="KW-1185">Reference proteome</keyword>
<organism evidence="2 3">
    <name type="scientific">Streptomyces thermolineatus</name>
    <dbReference type="NCBI Taxonomy" id="44033"/>
    <lineage>
        <taxon>Bacteria</taxon>
        <taxon>Bacillati</taxon>
        <taxon>Actinomycetota</taxon>
        <taxon>Actinomycetes</taxon>
        <taxon>Kitasatosporales</taxon>
        <taxon>Streptomycetaceae</taxon>
        <taxon>Streptomyces</taxon>
    </lineage>
</organism>
<feature type="compositionally biased region" description="Acidic residues" evidence="1">
    <location>
        <begin position="1"/>
        <end position="10"/>
    </location>
</feature>
<evidence type="ECO:0000256" key="1">
    <source>
        <dbReference type="SAM" id="MobiDB-lite"/>
    </source>
</evidence>
<gene>
    <name evidence="2" type="ORF">GCM10010406_52600</name>
</gene>
<name>A0ABN3MV93_9ACTN</name>
<accession>A0ABN3MV93</accession>
<sequence>MLPAAVEDEEDRRGAGGDAVGAQATGGGAGPRTVGGFRHRHTQGFGTGPFPDWNAGPQRTPVPLRPCVLPRGRGIPRCRGGPPTGTRCPRPATCSQNDGE</sequence>
<reference evidence="2 3" key="1">
    <citation type="journal article" date="2019" name="Int. J. Syst. Evol. Microbiol.">
        <title>The Global Catalogue of Microorganisms (GCM) 10K type strain sequencing project: providing services to taxonomists for standard genome sequencing and annotation.</title>
        <authorList>
            <consortium name="The Broad Institute Genomics Platform"/>
            <consortium name="The Broad Institute Genome Sequencing Center for Infectious Disease"/>
            <person name="Wu L."/>
            <person name="Ma J."/>
        </authorList>
    </citation>
    <scope>NUCLEOTIDE SEQUENCE [LARGE SCALE GENOMIC DNA]</scope>
    <source>
        <strain evidence="2 3">JCM 6307</strain>
    </source>
</reference>
<feature type="compositionally biased region" description="Low complexity" evidence="1">
    <location>
        <begin position="70"/>
        <end position="91"/>
    </location>
</feature>
<comment type="caution">
    <text evidence="2">The sequence shown here is derived from an EMBL/GenBank/DDBJ whole genome shotgun (WGS) entry which is preliminary data.</text>
</comment>
<evidence type="ECO:0000313" key="2">
    <source>
        <dbReference type="EMBL" id="GAA2509647.1"/>
    </source>
</evidence>
<feature type="region of interest" description="Disordered" evidence="1">
    <location>
        <begin position="1"/>
        <end position="100"/>
    </location>
</feature>
<dbReference type="EMBL" id="BAAATA010000049">
    <property type="protein sequence ID" value="GAA2509647.1"/>
    <property type="molecule type" value="Genomic_DNA"/>
</dbReference>
<dbReference type="Proteomes" id="UP001501358">
    <property type="component" value="Unassembled WGS sequence"/>
</dbReference>
<proteinExistence type="predicted"/>